<dbReference type="OrthoDB" id="4955136at2759"/>
<name>A0A3L6TSF3_PANMI</name>
<feature type="region of interest" description="Disordered" evidence="1">
    <location>
        <begin position="148"/>
        <end position="216"/>
    </location>
</feature>
<comment type="caution">
    <text evidence="2">The sequence shown here is derived from an EMBL/GenBank/DDBJ whole genome shotgun (WGS) entry which is preliminary data.</text>
</comment>
<feature type="compositionally biased region" description="Basic and acidic residues" evidence="1">
    <location>
        <begin position="197"/>
        <end position="216"/>
    </location>
</feature>
<reference evidence="3" key="1">
    <citation type="journal article" date="2019" name="Nat. Commun.">
        <title>The genome of broomcorn millet.</title>
        <authorList>
            <person name="Zou C."/>
            <person name="Miki D."/>
            <person name="Li D."/>
            <person name="Tang Q."/>
            <person name="Xiao L."/>
            <person name="Rajput S."/>
            <person name="Deng P."/>
            <person name="Jia W."/>
            <person name="Huang R."/>
            <person name="Zhang M."/>
            <person name="Sun Y."/>
            <person name="Hu J."/>
            <person name="Fu X."/>
            <person name="Schnable P.S."/>
            <person name="Li F."/>
            <person name="Zhang H."/>
            <person name="Feng B."/>
            <person name="Zhu X."/>
            <person name="Liu R."/>
            <person name="Schnable J.C."/>
            <person name="Zhu J.-K."/>
            <person name="Zhang H."/>
        </authorList>
    </citation>
    <scope>NUCLEOTIDE SEQUENCE [LARGE SCALE GENOMIC DNA]</scope>
</reference>
<feature type="region of interest" description="Disordered" evidence="1">
    <location>
        <begin position="1"/>
        <end position="36"/>
    </location>
</feature>
<protein>
    <submittedName>
        <fullName evidence="2">Uncharacterized protein</fullName>
    </submittedName>
</protein>
<keyword evidence="3" id="KW-1185">Reference proteome</keyword>
<dbReference type="Proteomes" id="UP000275267">
    <property type="component" value="Unassembled WGS sequence"/>
</dbReference>
<accession>A0A3L6TSF3</accession>
<feature type="compositionally biased region" description="Low complexity" evidence="1">
    <location>
        <begin position="1"/>
        <end position="10"/>
    </location>
</feature>
<dbReference type="AlphaFoldDB" id="A0A3L6TSF3"/>
<sequence length="216" mass="23390">MKPLRRAAASARREATPSGEIDGSTPAEADLGNMGSGGCPYGTDGALRSGGSAAASHGAAHVLHAPRGRGVDPTWPSSPAAAPTTSLIQYRFRTECIRETYIDMPEAWWKETTKKTKGCTRFKNRGIQNEKQLEIMFEDIRNTGDDHWCASSGVAPSQFNPPPSPIPVDYQDEAVNEDNDSEPEKVTPTSGKGKRGKGADNNKRKEIEDKYRSLVS</sequence>
<feature type="compositionally biased region" description="Acidic residues" evidence="1">
    <location>
        <begin position="170"/>
        <end position="181"/>
    </location>
</feature>
<dbReference type="PANTHER" id="PTHR47851:SF1">
    <property type="entry name" value="OS06G0588700 PROTEIN"/>
    <property type="match status" value="1"/>
</dbReference>
<dbReference type="PANTHER" id="PTHR47851">
    <property type="entry name" value="OS06G0588700 PROTEIN-RELATED"/>
    <property type="match status" value="1"/>
</dbReference>
<proteinExistence type="predicted"/>
<dbReference type="EMBL" id="PQIB02000001">
    <property type="protein sequence ID" value="RLN41784.1"/>
    <property type="molecule type" value="Genomic_DNA"/>
</dbReference>
<evidence type="ECO:0000313" key="2">
    <source>
        <dbReference type="EMBL" id="RLN41784.1"/>
    </source>
</evidence>
<gene>
    <name evidence="2" type="ORF">C2845_PM01G45510</name>
</gene>
<evidence type="ECO:0000256" key="1">
    <source>
        <dbReference type="SAM" id="MobiDB-lite"/>
    </source>
</evidence>
<organism evidence="2 3">
    <name type="scientific">Panicum miliaceum</name>
    <name type="common">Proso millet</name>
    <name type="synonym">Broomcorn millet</name>
    <dbReference type="NCBI Taxonomy" id="4540"/>
    <lineage>
        <taxon>Eukaryota</taxon>
        <taxon>Viridiplantae</taxon>
        <taxon>Streptophyta</taxon>
        <taxon>Embryophyta</taxon>
        <taxon>Tracheophyta</taxon>
        <taxon>Spermatophyta</taxon>
        <taxon>Magnoliopsida</taxon>
        <taxon>Liliopsida</taxon>
        <taxon>Poales</taxon>
        <taxon>Poaceae</taxon>
        <taxon>PACMAD clade</taxon>
        <taxon>Panicoideae</taxon>
        <taxon>Panicodae</taxon>
        <taxon>Paniceae</taxon>
        <taxon>Panicinae</taxon>
        <taxon>Panicum</taxon>
        <taxon>Panicum sect. Panicum</taxon>
    </lineage>
</organism>
<evidence type="ECO:0000313" key="3">
    <source>
        <dbReference type="Proteomes" id="UP000275267"/>
    </source>
</evidence>